<accession>A0A1V3NC71</accession>
<dbReference type="EMBL" id="MVBK01000099">
    <property type="protein sequence ID" value="OOG22641.1"/>
    <property type="molecule type" value="Genomic_DNA"/>
</dbReference>
<dbReference type="OrthoDB" id="9807509at2"/>
<dbReference type="Pfam" id="PF05163">
    <property type="entry name" value="DinB"/>
    <property type="match status" value="1"/>
</dbReference>
<keyword evidence="5" id="KW-1185">Reference proteome</keyword>
<sequence>MYDINMLTLMSHHNRWMNEKLYAVCASMSDDERRRDMAAFFRSIHGTFNHLLLVDRLWLGRMTGTPFSLESLDQELYADFATLARERVEKDAAIAALVATLDPVRLAEPVTYTSFLKRESVTLPLGLILIHLFHHQTHHRGQITTLISQLGYDFGDTDLIYMPGAATAYFGAQPLTAKGAQ</sequence>
<gene>
    <name evidence="4" type="ORF">B1C78_14490</name>
</gene>
<comment type="similarity">
    <text evidence="1">Belongs to the DinB family.</text>
</comment>
<evidence type="ECO:0000256" key="3">
    <source>
        <dbReference type="PIRSR" id="PIRSR607837-1"/>
    </source>
</evidence>
<organism evidence="4 5">
    <name type="scientific">Thioalkalivibrio denitrificans</name>
    <dbReference type="NCBI Taxonomy" id="108003"/>
    <lineage>
        <taxon>Bacteria</taxon>
        <taxon>Pseudomonadati</taxon>
        <taxon>Pseudomonadota</taxon>
        <taxon>Gammaproteobacteria</taxon>
        <taxon>Chromatiales</taxon>
        <taxon>Ectothiorhodospiraceae</taxon>
        <taxon>Thioalkalivibrio</taxon>
    </lineage>
</organism>
<reference evidence="4 5" key="1">
    <citation type="submission" date="2017-02" db="EMBL/GenBank/DDBJ databases">
        <title>Genomic diversity within the haloalkaliphilic genus Thioalkalivibrio.</title>
        <authorList>
            <person name="Ahn A.-C."/>
            <person name="Meier-Kolthoff J."/>
            <person name="Overmars L."/>
            <person name="Richter M."/>
            <person name="Woyke T."/>
            <person name="Sorokin D.Y."/>
            <person name="Muyzer G."/>
        </authorList>
    </citation>
    <scope>NUCLEOTIDE SEQUENCE [LARGE SCALE GENOMIC DNA]</scope>
    <source>
        <strain evidence="4 5">ALJD</strain>
    </source>
</reference>
<evidence type="ECO:0000313" key="5">
    <source>
        <dbReference type="Proteomes" id="UP000189462"/>
    </source>
</evidence>
<keyword evidence="2 3" id="KW-0479">Metal-binding</keyword>
<dbReference type="STRING" id="108003.B1C78_14490"/>
<evidence type="ECO:0000256" key="1">
    <source>
        <dbReference type="ARBA" id="ARBA00008635"/>
    </source>
</evidence>
<feature type="binding site" evidence="3">
    <location>
        <position position="135"/>
    </location>
    <ligand>
        <name>a divalent metal cation</name>
        <dbReference type="ChEBI" id="CHEBI:60240"/>
    </ligand>
</feature>
<dbReference type="GO" id="GO:0046872">
    <property type="term" value="F:metal ion binding"/>
    <property type="evidence" value="ECO:0007669"/>
    <property type="project" value="UniProtKB-KW"/>
</dbReference>
<feature type="binding site" evidence="3">
    <location>
        <position position="139"/>
    </location>
    <ligand>
        <name>a divalent metal cation</name>
        <dbReference type="ChEBI" id="CHEBI:60240"/>
    </ligand>
</feature>
<dbReference type="SUPFAM" id="SSF109854">
    <property type="entry name" value="DinB/YfiT-like putative metalloenzymes"/>
    <property type="match status" value="1"/>
</dbReference>
<dbReference type="AlphaFoldDB" id="A0A1V3NC71"/>
<proteinExistence type="inferred from homology"/>
<dbReference type="RefSeq" id="WP_077279873.1">
    <property type="nucleotide sequence ID" value="NZ_MVBK01000099.1"/>
</dbReference>
<dbReference type="Gene3D" id="1.20.120.450">
    <property type="entry name" value="dinb family like domain"/>
    <property type="match status" value="1"/>
</dbReference>
<dbReference type="PANTHER" id="PTHR37302">
    <property type="entry name" value="SLR1116 PROTEIN"/>
    <property type="match status" value="1"/>
</dbReference>
<comment type="caution">
    <text evidence="4">The sequence shown here is derived from an EMBL/GenBank/DDBJ whole genome shotgun (WGS) entry which is preliminary data.</text>
</comment>
<dbReference type="InterPro" id="IPR007837">
    <property type="entry name" value="DinB"/>
</dbReference>
<dbReference type="InterPro" id="IPR034660">
    <property type="entry name" value="DinB/YfiT-like"/>
</dbReference>
<name>A0A1V3NC71_9GAMM</name>
<feature type="binding site" evidence="3">
    <location>
        <position position="50"/>
    </location>
    <ligand>
        <name>a divalent metal cation</name>
        <dbReference type="ChEBI" id="CHEBI:60240"/>
    </ligand>
</feature>
<dbReference type="Proteomes" id="UP000189462">
    <property type="component" value="Unassembled WGS sequence"/>
</dbReference>
<evidence type="ECO:0000313" key="4">
    <source>
        <dbReference type="EMBL" id="OOG22641.1"/>
    </source>
</evidence>
<protein>
    <submittedName>
        <fullName evidence="4">Damage-inducible protein DinB</fullName>
    </submittedName>
</protein>
<evidence type="ECO:0000256" key="2">
    <source>
        <dbReference type="ARBA" id="ARBA00022723"/>
    </source>
</evidence>
<dbReference type="PANTHER" id="PTHR37302:SF1">
    <property type="entry name" value="PROTEIN DINB"/>
    <property type="match status" value="1"/>
</dbReference>